<dbReference type="InterPro" id="IPR050863">
    <property type="entry name" value="CenT-Element_Derived"/>
</dbReference>
<protein>
    <recommendedName>
        <fullName evidence="1">DDE-1 domain-containing protein</fullName>
    </recommendedName>
</protein>
<reference evidence="2 3" key="1">
    <citation type="journal article" date="2014" name="Nat. Genet.">
        <title>Genome and transcriptome of the porcine whipworm Trichuris suis.</title>
        <authorList>
            <person name="Jex A.R."/>
            <person name="Nejsum P."/>
            <person name="Schwarz E.M."/>
            <person name="Hu L."/>
            <person name="Young N.D."/>
            <person name="Hall R.S."/>
            <person name="Korhonen P.K."/>
            <person name="Liao S."/>
            <person name="Thamsborg S."/>
            <person name="Xia J."/>
            <person name="Xu P."/>
            <person name="Wang S."/>
            <person name="Scheerlinck J.P."/>
            <person name="Hofmann A."/>
            <person name="Sternberg P.W."/>
            <person name="Wang J."/>
            <person name="Gasser R.B."/>
        </authorList>
    </citation>
    <scope>NUCLEOTIDE SEQUENCE [LARGE SCALE GENOMIC DNA]</scope>
    <source>
        <strain evidence="2">DCEP-RM93M</strain>
    </source>
</reference>
<dbReference type="Proteomes" id="UP000030764">
    <property type="component" value="Unassembled WGS sequence"/>
</dbReference>
<dbReference type="GO" id="GO:0005634">
    <property type="term" value="C:nucleus"/>
    <property type="evidence" value="ECO:0007669"/>
    <property type="project" value="TreeGrafter"/>
</dbReference>
<dbReference type="EMBL" id="KL363234">
    <property type="protein sequence ID" value="KFD51871.1"/>
    <property type="molecule type" value="Genomic_DNA"/>
</dbReference>
<organism evidence="2 3">
    <name type="scientific">Trichuris suis</name>
    <name type="common">pig whipworm</name>
    <dbReference type="NCBI Taxonomy" id="68888"/>
    <lineage>
        <taxon>Eukaryota</taxon>
        <taxon>Metazoa</taxon>
        <taxon>Ecdysozoa</taxon>
        <taxon>Nematoda</taxon>
        <taxon>Enoplea</taxon>
        <taxon>Dorylaimia</taxon>
        <taxon>Trichinellida</taxon>
        <taxon>Trichuridae</taxon>
        <taxon>Trichuris</taxon>
    </lineage>
</organism>
<sequence>MLLTASQGWLDNFNKHHGIRSHDICGEKLSADEASADSFREELKKPLDEEGYDPDFVYNADETGLNWKALPSQSLVARHEENVPGYKARKERVTVMLCANSTGSHRLPLFLIGKAKKPRSFSGVKSLPVVYSHQKKAWMNVHLFQDWLKKLFISEVKWHLDYVATYKSTFQRPLFSADACRIGVSGYLFGKAEVGWLCFSELFPLQGAKADSALLQVKRYQGTIGKTGKVLLLIDNAPAHPVVNYSYHVSSLPKGHVL</sequence>
<dbReference type="GO" id="GO:0003677">
    <property type="term" value="F:DNA binding"/>
    <property type="evidence" value="ECO:0007669"/>
    <property type="project" value="TreeGrafter"/>
</dbReference>
<accession>A0A085M3S5</accession>
<evidence type="ECO:0000259" key="1">
    <source>
        <dbReference type="Pfam" id="PF03184"/>
    </source>
</evidence>
<evidence type="ECO:0000313" key="2">
    <source>
        <dbReference type="EMBL" id="KFD51871.1"/>
    </source>
</evidence>
<dbReference type="PANTHER" id="PTHR19303:SF73">
    <property type="entry name" value="PROTEIN PDC2"/>
    <property type="match status" value="1"/>
</dbReference>
<evidence type="ECO:0000313" key="3">
    <source>
        <dbReference type="Proteomes" id="UP000030764"/>
    </source>
</evidence>
<proteinExistence type="predicted"/>
<dbReference type="AlphaFoldDB" id="A0A085M3S5"/>
<name>A0A085M3S5_9BILA</name>
<dbReference type="Pfam" id="PF03184">
    <property type="entry name" value="DDE_1"/>
    <property type="match status" value="1"/>
</dbReference>
<keyword evidence="3" id="KW-1185">Reference proteome</keyword>
<dbReference type="PANTHER" id="PTHR19303">
    <property type="entry name" value="TRANSPOSON"/>
    <property type="match status" value="1"/>
</dbReference>
<feature type="domain" description="DDE-1" evidence="1">
    <location>
        <begin position="90"/>
        <end position="157"/>
    </location>
</feature>
<gene>
    <name evidence="2" type="ORF">M513_07200</name>
</gene>
<dbReference type="InterPro" id="IPR004875">
    <property type="entry name" value="DDE_SF_endonuclease_dom"/>
</dbReference>